<proteinExistence type="predicted"/>
<feature type="chain" id="PRO_5002204162" evidence="1">
    <location>
        <begin position="19"/>
        <end position="57"/>
    </location>
</feature>
<dbReference type="HOGENOM" id="CLU_2997962_0_0_1"/>
<keyword evidence="3" id="KW-1185">Reference proteome</keyword>
<dbReference type="AlphaFoldDB" id="A0A0C9UGZ2"/>
<name>A0A0C9UGZ2_SPHS4</name>
<evidence type="ECO:0000313" key="2">
    <source>
        <dbReference type="EMBL" id="KIJ28247.1"/>
    </source>
</evidence>
<keyword evidence="1" id="KW-0732">Signal</keyword>
<evidence type="ECO:0000313" key="3">
    <source>
        <dbReference type="Proteomes" id="UP000054279"/>
    </source>
</evidence>
<dbReference type="Proteomes" id="UP000054279">
    <property type="component" value="Unassembled WGS sequence"/>
</dbReference>
<reference evidence="2 3" key="1">
    <citation type="submission" date="2014-06" db="EMBL/GenBank/DDBJ databases">
        <title>Evolutionary Origins and Diversification of the Mycorrhizal Mutualists.</title>
        <authorList>
            <consortium name="DOE Joint Genome Institute"/>
            <consortium name="Mycorrhizal Genomics Consortium"/>
            <person name="Kohler A."/>
            <person name="Kuo A."/>
            <person name="Nagy L.G."/>
            <person name="Floudas D."/>
            <person name="Copeland A."/>
            <person name="Barry K.W."/>
            <person name="Cichocki N."/>
            <person name="Veneault-Fourrey C."/>
            <person name="LaButti K."/>
            <person name="Lindquist E.A."/>
            <person name="Lipzen A."/>
            <person name="Lundell T."/>
            <person name="Morin E."/>
            <person name="Murat C."/>
            <person name="Riley R."/>
            <person name="Ohm R."/>
            <person name="Sun H."/>
            <person name="Tunlid A."/>
            <person name="Henrissat B."/>
            <person name="Grigoriev I.V."/>
            <person name="Hibbett D.S."/>
            <person name="Martin F."/>
        </authorList>
    </citation>
    <scope>NUCLEOTIDE SEQUENCE [LARGE SCALE GENOMIC DNA]</scope>
    <source>
        <strain evidence="2 3">SS14</strain>
    </source>
</reference>
<protein>
    <submittedName>
        <fullName evidence="2">Uncharacterized protein</fullName>
    </submittedName>
</protein>
<gene>
    <name evidence="2" type="ORF">M422DRAFT_270480</name>
</gene>
<evidence type="ECO:0000256" key="1">
    <source>
        <dbReference type="SAM" id="SignalP"/>
    </source>
</evidence>
<dbReference type="EMBL" id="KN837311">
    <property type="protein sequence ID" value="KIJ28247.1"/>
    <property type="molecule type" value="Genomic_DNA"/>
</dbReference>
<accession>A0A0C9UGZ2</accession>
<feature type="signal peptide" evidence="1">
    <location>
        <begin position="1"/>
        <end position="18"/>
    </location>
</feature>
<sequence length="57" mass="6601">MRSLAVTAVCVSIHITTATSVIYNSYYHDLEDLRDFSLFRKYILGVYLYYKLPHPAA</sequence>
<organism evidence="2 3">
    <name type="scientific">Sphaerobolus stellatus (strain SS14)</name>
    <dbReference type="NCBI Taxonomy" id="990650"/>
    <lineage>
        <taxon>Eukaryota</taxon>
        <taxon>Fungi</taxon>
        <taxon>Dikarya</taxon>
        <taxon>Basidiomycota</taxon>
        <taxon>Agaricomycotina</taxon>
        <taxon>Agaricomycetes</taxon>
        <taxon>Phallomycetidae</taxon>
        <taxon>Geastrales</taxon>
        <taxon>Sphaerobolaceae</taxon>
        <taxon>Sphaerobolus</taxon>
    </lineage>
</organism>